<organism evidence="2 3">
    <name type="scientific">Candidatus Lokiarchaeum ossiferum</name>
    <dbReference type="NCBI Taxonomy" id="2951803"/>
    <lineage>
        <taxon>Archaea</taxon>
        <taxon>Promethearchaeati</taxon>
        <taxon>Promethearchaeota</taxon>
        <taxon>Promethearchaeia</taxon>
        <taxon>Promethearchaeales</taxon>
        <taxon>Promethearchaeaceae</taxon>
        <taxon>Candidatus Lokiarchaeum</taxon>
    </lineage>
</organism>
<keyword evidence="1" id="KW-0472">Membrane</keyword>
<protein>
    <submittedName>
        <fullName evidence="2">Uncharacterized protein</fullName>
    </submittedName>
</protein>
<proteinExistence type="predicted"/>
<evidence type="ECO:0000313" key="2">
    <source>
        <dbReference type="EMBL" id="UYP46550.1"/>
    </source>
</evidence>
<reference evidence="2" key="1">
    <citation type="submission" date="2022-09" db="EMBL/GenBank/DDBJ databases">
        <title>Actin cytoskeleton and complex cell architecture in an #Asgard archaeon.</title>
        <authorList>
            <person name="Ponce Toledo R.I."/>
            <person name="Schleper C."/>
            <person name="Rodrigues Oliveira T."/>
            <person name="Wollweber F."/>
            <person name="Xu J."/>
            <person name="Rittmann S."/>
            <person name="Klingl A."/>
            <person name="Pilhofer M."/>
        </authorList>
    </citation>
    <scope>NUCLEOTIDE SEQUENCE</scope>
    <source>
        <strain evidence="2">B-35</strain>
    </source>
</reference>
<evidence type="ECO:0000256" key="1">
    <source>
        <dbReference type="SAM" id="Phobius"/>
    </source>
</evidence>
<accession>A0ABY6HT14</accession>
<dbReference type="EMBL" id="CP104013">
    <property type="protein sequence ID" value="UYP46550.1"/>
    <property type="molecule type" value="Genomic_DNA"/>
</dbReference>
<gene>
    <name evidence="2" type="ORF">NEF87_002835</name>
</gene>
<feature type="transmembrane region" description="Helical" evidence="1">
    <location>
        <begin position="25"/>
        <end position="46"/>
    </location>
</feature>
<evidence type="ECO:0000313" key="3">
    <source>
        <dbReference type="Proteomes" id="UP001208689"/>
    </source>
</evidence>
<dbReference type="Proteomes" id="UP001208689">
    <property type="component" value="Chromosome"/>
</dbReference>
<sequence length="86" mass="10165">MDFGDDFFSNVSDFLIDFTLNTDSYIMYVIWGLLFLGVFSIFWGFFLRVNKNIKTGELISRLFVSFALFYFLWLVMNLLNIDLTMA</sequence>
<keyword evidence="1" id="KW-0812">Transmembrane</keyword>
<feature type="transmembrane region" description="Helical" evidence="1">
    <location>
        <begin position="58"/>
        <end position="76"/>
    </location>
</feature>
<keyword evidence="3" id="KW-1185">Reference proteome</keyword>
<keyword evidence="1" id="KW-1133">Transmembrane helix</keyword>
<name>A0ABY6HT14_9ARCH</name>